<evidence type="ECO:0000256" key="8">
    <source>
        <dbReference type="ARBA" id="ARBA00023145"/>
    </source>
</evidence>
<dbReference type="Gene3D" id="2.40.10.10">
    <property type="entry name" value="Trypsin-like serine proteases"/>
    <property type="match status" value="2"/>
</dbReference>
<dbReference type="GO" id="GO:0005576">
    <property type="term" value="C:extracellular region"/>
    <property type="evidence" value="ECO:0007669"/>
    <property type="project" value="UniProtKB-SubCell"/>
</dbReference>
<accession>A0A811U1I8</accession>
<dbReference type="InterPro" id="IPR009003">
    <property type="entry name" value="Peptidase_S1_PA"/>
</dbReference>
<dbReference type="InterPro" id="IPR038565">
    <property type="entry name" value="CLIP_sf"/>
</dbReference>
<dbReference type="InterPro" id="IPR043504">
    <property type="entry name" value="Peptidase_S1_PA_chymotrypsin"/>
</dbReference>
<dbReference type="SMART" id="SM00680">
    <property type="entry name" value="CLIP"/>
    <property type="match status" value="1"/>
</dbReference>
<protein>
    <recommendedName>
        <fullName evidence="12">CLIP domain-containing serine protease</fullName>
        <ecNumber evidence="11">3.4.21.-</ecNumber>
    </recommendedName>
</protein>
<keyword evidence="9" id="KW-1015">Disulfide bond</keyword>
<dbReference type="Pfam" id="PF12032">
    <property type="entry name" value="CLIP"/>
    <property type="match status" value="1"/>
</dbReference>
<evidence type="ECO:0000256" key="7">
    <source>
        <dbReference type="ARBA" id="ARBA00022837"/>
    </source>
</evidence>
<dbReference type="PANTHER" id="PTHR24256">
    <property type="entry name" value="TRYPTASE-RELATED"/>
    <property type="match status" value="1"/>
</dbReference>
<reference evidence="15" key="1">
    <citation type="submission" date="2020-11" db="EMBL/GenBank/DDBJ databases">
        <authorList>
            <person name="Whitehead M."/>
        </authorList>
    </citation>
    <scope>NUCLEOTIDE SEQUENCE</scope>
    <source>
        <strain evidence="15">EGII</strain>
    </source>
</reference>
<keyword evidence="5 11" id="KW-0378">Hydrolase</keyword>
<dbReference type="InterPro" id="IPR022700">
    <property type="entry name" value="CLIP"/>
</dbReference>
<dbReference type="SMART" id="SM00020">
    <property type="entry name" value="Tryp_SPc"/>
    <property type="match status" value="1"/>
</dbReference>
<comment type="subcellular location">
    <subcellularLocation>
        <location evidence="1 12">Secreted</location>
    </subcellularLocation>
</comment>
<proteinExistence type="inferred from homology"/>
<comment type="similarity">
    <text evidence="10 12">Belongs to the peptidase S1 family. CLIP subfamily.</text>
</comment>
<comment type="caution">
    <text evidence="15">The sequence shown here is derived from an EMBL/GenBank/DDBJ whole genome shotgun (WGS) entry which is preliminary data.</text>
</comment>
<keyword evidence="16" id="KW-1185">Reference proteome</keyword>
<dbReference type="AlphaFoldDB" id="A0A811U1I8"/>
<evidence type="ECO:0000256" key="9">
    <source>
        <dbReference type="ARBA" id="ARBA00023157"/>
    </source>
</evidence>
<dbReference type="OrthoDB" id="9028152at2759"/>
<keyword evidence="7" id="KW-0106">Calcium</keyword>
<dbReference type="PROSITE" id="PS00135">
    <property type="entry name" value="TRYPSIN_SER"/>
    <property type="match status" value="1"/>
</dbReference>
<dbReference type="FunFam" id="2.40.10.10:FF:000146">
    <property type="entry name" value="Serine protease 53"/>
    <property type="match status" value="1"/>
</dbReference>
<evidence type="ECO:0000259" key="13">
    <source>
        <dbReference type="PROSITE" id="PS50240"/>
    </source>
</evidence>
<keyword evidence="4" id="KW-0732">Signal</keyword>
<keyword evidence="8" id="KW-0865">Zymogen</keyword>
<dbReference type="GO" id="GO:0004252">
    <property type="term" value="F:serine-type endopeptidase activity"/>
    <property type="evidence" value="ECO:0007669"/>
    <property type="project" value="UniProtKB-UniRule"/>
</dbReference>
<dbReference type="EC" id="3.4.21.-" evidence="11"/>
<gene>
    <name evidence="15" type="ORF">CCAP1982_LOCUS1098</name>
</gene>
<dbReference type="PRINTS" id="PR00722">
    <property type="entry name" value="CHYMOTRYPSIN"/>
</dbReference>
<keyword evidence="3 11" id="KW-0645">Protease</keyword>
<dbReference type="GO" id="GO:0006508">
    <property type="term" value="P:proteolysis"/>
    <property type="evidence" value="ECO:0007669"/>
    <property type="project" value="UniProtKB-KW"/>
</dbReference>
<dbReference type="PROSITE" id="PS50240">
    <property type="entry name" value="TRYPSIN_DOM"/>
    <property type="match status" value="1"/>
</dbReference>
<evidence type="ECO:0000259" key="14">
    <source>
        <dbReference type="PROSITE" id="PS51888"/>
    </source>
</evidence>
<dbReference type="PROSITE" id="PS00134">
    <property type="entry name" value="TRYPSIN_HIS"/>
    <property type="match status" value="1"/>
</dbReference>
<keyword evidence="2 12" id="KW-0964">Secreted</keyword>
<evidence type="ECO:0000256" key="10">
    <source>
        <dbReference type="ARBA" id="ARBA00024195"/>
    </source>
</evidence>
<organism evidence="15 16">
    <name type="scientific">Ceratitis capitata</name>
    <name type="common">Mediterranean fruit fly</name>
    <name type="synonym">Tephritis capitata</name>
    <dbReference type="NCBI Taxonomy" id="7213"/>
    <lineage>
        <taxon>Eukaryota</taxon>
        <taxon>Metazoa</taxon>
        <taxon>Ecdysozoa</taxon>
        <taxon>Arthropoda</taxon>
        <taxon>Hexapoda</taxon>
        <taxon>Insecta</taxon>
        <taxon>Pterygota</taxon>
        <taxon>Neoptera</taxon>
        <taxon>Endopterygota</taxon>
        <taxon>Diptera</taxon>
        <taxon>Brachycera</taxon>
        <taxon>Muscomorpha</taxon>
        <taxon>Tephritoidea</taxon>
        <taxon>Tephritidae</taxon>
        <taxon>Ceratitis</taxon>
        <taxon>Ceratitis</taxon>
    </lineage>
</organism>
<dbReference type="CDD" id="cd00190">
    <property type="entry name" value="Tryp_SPc"/>
    <property type="match status" value="1"/>
</dbReference>
<dbReference type="InterPro" id="IPR001254">
    <property type="entry name" value="Trypsin_dom"/>
</dbReference>
<dbReference type="InterPro" id="IPR033116">
    <property type="entry name" value="TRYPSIN_SER"/>
</dbReference>
<dbReference type="Proteomes" id="UP000606786">
    <property type="component" value="Unassembled WGS sequence"/>
</dbReference>
<evidence type="ECO:0000256" key="1">
    <source>
        <dbReference type="ARBA" id="ARBA00004613"/>
    </source>
</evidence>
<dbReference type="PROSITE" id="PS51888">
    <property type="entry name" value="CLIP"/>
    <property type="match status" value="1"/>
</dbReference>
<dbReference type="InterPro" id="IPR051487">
    <property type="entry name" value="Ser/Thr_Proteases_Immune/Dev"/>
</dbReference>
<keyword evidence="6 11" id="KW-0720">Serine protease</keyword>
<feature type="domain" description="Peptidase S1" evidence="13">
    <location>
        <begin position="112"/>
        <end position="367"/>
    </location>
</feature>
<evidence type="ECO:0000313" key="16">
    <source>
        <dbReference type="Proteomes" id="UP000606786"/>
    </source>
</evidence>
<evidence type="ECO:0000256" key="12">
    <source>
        <dbReference type="RuleBase" id="RU366078"/>
    </source>
</evidence>
<evidence type="ECO:0000256" key="4">
    <source>
        <dbReference type="ARBA" id="ARBA00022729"/>
    </source>
</evidence>
<sequence>MKIPAKCLNPNQNIGQCISIYDCVSLSHVVRNELEAQYRFVRLSQCAGGDGKTPFVCCTNDTDFNQPNGVEKKRVVFPDMITTERTGSERPKVAVAFIEPPLCGALAISNKIYGGEDADVNEFTWLVKLEYKAEDGSILSECAGSLINERYVLTAAHCVTGTIEEQIGKLVYLRVGDHRFSTSEPCNEEDREPYGYCVGIESVVVHENYGANRDIRIREQNDIALIRMNRSVKFDEHIQPVCLPTASLQKELIEGELLTAVGWGHTGFSRHSSVKQKVNLPLYSLQHCRHIFQKYFYVAAEQLCAGGVFRQDSCTGDSGGPLMRLYSASWIIEGIVSFGRRGCGHENRPGVYTRVRNYIDWIAEHMEAW</sequence>
<evidence type="ECO:0000256" key="3">
    <source>
        <dbReference type="ARBA" id="ARBA00022670"/>
    </source>
</evidence>
<dbReference type="EMBL" id="CAJHJT010000001">
    <property type="protein sequence ID" value="CAD6992228.1"/>
    <property type="molecule type" value="Genomic_DNA"/>
</dbReference>
<evidence type="ECO:0000313" key="15">
    <source>
        <dbReference type="EMBL" id="CAD6992228.1"/>
    </source>
</evidence>
<evidence type="ECO:0000256" key="2">
    <source>
        <dbReference type="ARBA" id="ARBA00022525"/>
    </source>
</evidence>
<dbReference type="SUPFAM" id="SSF50494">
    <property type="entry name" value="Trypsin-like serine proteases"/>
    <property type="match status" value="1"/>
</dbReference>
<comment type="domain">
    <text evidence="12">The clip domain consists of 35-55 residues which are 'knitted' together usually by 3 conserved disulfide bonds forming a clip-like compact structure.</text>
</comment>
<dbReference type="InterPro" id="IPR001314">
    <property type="entry name" value="Peptidase_S1A"/>
</dbReference>
<evidence type="ECO:0000256" key="5">
    <source>
        <dbReference type="ARBA" id="ARBA00022801"/>
    </source>
</evidence>
<dbReference type="Gene3D" id="3.30.1640.30">
    <property type="match status" value="1"/>
</dbReference>
<feature type="domain" description="Clip" evidence="14">
    <location>
        <begin position="6"/>
        <end position="58"/>
    </location>
</feature>
<dbReference type="Pfam" id="PF00089">
    <property type="entry name" value="Trypsin"/>
    <property type="match status" value="1"/>
</dbReference>
<evidence type="ECO:0000256" key="11">
    <source>
        <dbReference type="RuleBase" id="RU363034"/>
    </source>
</evidence>
<dbReference type="InterPro" id="IPR018114">
    <property type="entry name" value="TRYPSIN_HIS"/>
</dbReference>
<evidence type="ECO:0000256" key="6">
    <source>
        <dbReference type="ARBA" id="ARBA00022825"/>
    </source>
</evidence>
<name>A0A811U1I8_CERCA</name>